<name>A0ABR4PEY2_9HELO</name>
<dbReference type="InterPro" id="IPR036188">
    <property type="entry name" value="FAD/NAD-bd_sf"/>
</dbReference>
<keyword evidence="3" id="KW-0560">Oxidoreductase</keyword>
<evidence type="ECO:0000313" key="6">
    <source>
        <dbReference type="Proteomes" id="UP001629113"/>
    </source>
</evidence>
<gene>
    <name evidence="5" type="ORF">PVAG01_06043</name>
</gene>
<sequence>MRVLISGAGIAGPTLAWYLTKAGSHITIVEKSQSLLAQGQNIDISGSAVKVIKKMGLLDQVRKFNTTEEGAQFIDGNGQSFAHFPVQPGSAASFTSELEILRGDLAAILYESTKDLPNVKYIFGTTIKEVISNNNDAVRVELSNGEIQDFDLLVAADGQWSKIRKQCFPSDYLKVVDKGAYVAYATIPRVPSDNNWWKIYLALQSRTISLRPDPYGTIRVMLSRMPCNDAQKKAWEAAARSDRQTQEKLLRAEFADAGWQAPRILDGIEQASDLYFQAIQQIRMTKWFTSRVVCLGDTAYAPTPFTGMGTSLAITGAYVLGGELSKLEEGEQPFEALNAYDNAFRPFVEEIQNLPFFVPTIAHPETAWKRWLIQMAVMLASKIMAIPWIMNKFGQSNEEDFVLPQYPKFD</sequence>
<dbReference type="InterPro" id="IPR051704">
    <property type="entry name" value="FAD_aromatic-hydroxylase"/>
</dbReference>
<dbReference type="PRINTS" id="PR00420">
    <property type="entry name" value="RNGMNOXGNASE"/>
</dbReference>
<keyword evidence="6" id="KW-1185">Reference proteome</keyword>
<evidence type="ECO:0000256" key="2">
    <source>
        <dbReference type="ARBA" id="ARBA00022827"/>
    </source>
</evidence>
<dbReference type="EMBL" id="JBFCZG010000005">
    <property type="protein sequence ID" value="KAL3421887.1"/>
    <property type="molecule type" value="Genomic_DNA"/>
</dbReference>
<dbReference type="Gene3D" id="3.30.9.10">
    <property type="entry name" value="D-Amino Acid Oxidase, subunit A, domain 2"/>
    <property type="match status" value="1"/>
</dbReference>
<proteinExistence type="predicted"/>
<feature type="domain" description="FAD-binding" evidence="4">
    <location>
        <begin position="2"/>
        <end position="351"/>
    </location>
</feature>
<reference evidence="5 6" key="1">
    <citation type="submission" date="2024-06" db="EMBL/GenBank/DDBJ databases">
        <title>Complete genome of Phlyctema vagabunda strain 19-DSS-EL-015.</title>
        <authorList>
            <person name="Fiorenzani C."/>
        </authorList>
    </citation>
    <scope>NUCLEOTIDE SEQUENCE [LARGE SCALE GENOMIC DNA]</scope>
    <source>
        <strain evidence="5 6">19-DSS-EL-015</strain>
    </source>
</reference>
<dbReference type="InterPro" id="IPR002938">
    <property type="entry name" value="FAD-bd"/>
</dbReference>
<accession>A0ABR4PEY2</accession>
<protein>
    <submittedName>
        <fullName evidence="5">Pyridine nucleotide-disulfide oxidoreductase</fullName>
    </submittedName>
</protein>
<keyword evidence="1" id="KW-0285">Flavoprotein</keyword>
<evidence type="ECO:0000259" key="4">
    <source>
        <dbReference type="Pfam" id="PF01494"/>
    </source>
</evidence>
<dbReference type="PANTHER" id="PTHR46865">
    <property type="entry name" value="OXIDOREDUCTASE-RELATED"/>
    <property type="match status" value="1"/>
</dbReference>
<dbReference type="SUPFAM" id="SSF51905">
    <property type="entry name" value="FAD/NAD(P)-binding domain"/>
    <property type="match status" value="1"/>
</dbReference>
<evidence type="ECO:0000313" key="5">
    <source>
        <dbReference type="EMBL" id="KAL3421887.1"/>
    </source>
</evidence>
<dbReference type="Proteomes" id="UP001629113">
    <property type="component" value="Unassembled WGS sequence"/>
</dbReference>
<evidence type="ECO:0000256" key="3">
    <source>
        <dbReference type="ARBA" id="ARBA00023002"/>
    </source>
</evidence>
<dbReference type="Pfam" id="PF01494">
    <property type="entry name" value="FAD_binding_3"/>
    <property type="match status" value="1"/>
</dbReference>
<keyword evidence="2" id="KW-0274">FAD</keyword>
<comment type="caution">
    <text evidence="5">The sequence shown here is derived from an EMBL/GenBank/DDBJ whole genome shotgun (WGS) entry which is preliminary data.</text>
</comment>
<evidence type="ECO:0000256" key="1">
    <source>
        <dbReference type="ARBA" id="ARBA00022630"/>
    </source>
</evidence>
<organism evidence="5 6">
    <name type="scientific">Phlyctema vagabunda</name>
    <dbReference type="NCBI Taxonomy" id="108571"/>
    <lineage>
        <taxon>Eukaryota</taxon>
        <taxon>Fungi</taxon>
        <taxon>Dikarya</taxon>
        <taxon>Ascomycota</taxon>
        <taxon>Pezizomycotina</taxon>
        <taxon>Leotiomycetes</taxon>
        <taxon>Helotiales</taxon>
        <taxon>Dermateaceae</taxon>
        <taxon>Phlyctema</taxon>
    </lineage>
</organism>
<dbReference type="PANTHER" id="PTHR46865:SF2">
    <property type="entry name" value="MONOOXYGENASE"/>
    <property type="match status" value="1"/>
</dbReference>
<dbReference type="Gene3D" id="3.50.50.60">
    <property type="entry name" value="FAD/NAD(P)-binding domain"/>
    <property type="match status" value="1"/>
</dbReference>